<dbReference type="InterPro" id="IPR027124">
    <property type="entry name" value="Swc5/CFDP1/2"/>
</dbReference>
<keyword evidence="3" id="KW-0808">Transferase</keyword>
<keyword evidence="3" id="KW-0548">Nucleotidyltransferase</keyword>
<comment type="caution">
    <text evidence="3">The sequence shown here is derived from an EMBL/GenBank/DDBJ whole genome shotgun (WGS) entry which is preliminary data.</text>
</comment>
<dbReference type="PANTHER" id="PTHR23227">
    <property type="entry name" value="BUCENTAUR RELATED"/>
    <property type="match status" value="1"/>
</dbReference>
<dbReference type="InterPro" id="IPR036691">
    <property type="entry name" value="Endo/exonu/phosph_ase_sf"/>
</dbReference>
<feature type="domain" description="Endonuclease/exonuclease/phosphatase" evidence="2">
    <location>
        <begin position="108"/>
        <end position="244"/>
    </location>
</feature>
<keyword evidence="1" id="KW-0175">Coiled coil</keyword>
<keyword evidence="3" id="KW-0540">Nuclease</keyword>
<dbReference type="Gene3D" id="3.60.10.10">
    <property type="entry name" value="Endonuclease/exonuclease/phosphatase"/>
    <property type="match status" value="1"/>
</dbReference>
<keyword evidence="4" id="KW-1185">Reference proteome</keyword>
<organism evidence="3 4">
    <name type="scientific">Operophtera brumata</name>
    <name type="common">Winter moth</name>
    <name type="synonym">Phalaena brumata</name>
    <dbReference type="NCBI Taxonomy" id="104452"/>
    <lineage>
        <taxon>Eukaryota</taxon>
        <taxon>Metazoa</taxon>
        <taxon>Ecdysozoa</taxon>
        <taxon>Arthropoda</taxon>
        <taxon>Hexapoda</taxon>
        <taxon>Insecta</taxon>
        <taxon>Pterygota</taxon>
        <taxon>Neoptera</taxon>
        <taxon>Endopterygota</taxon>
        <taxon>Lepidoptera</taxon>
        <taxon>Glossata</taxon>
        <taxon>Ditrysia</taxon>
        <taxon>Geometroidea</taxon>
        <taxon>Geometridae</taxon>
        <taxon>Larentiinae</taxon>
        <taxon>Operophtera</taxon>
    </lineage>
</organism>
<keyword evidence="3" id="KW-0695">RNA-directed DNA polymerase</keyword>
<proteinExistence type="predicted"/>
<evidence type="ECO:0000259" key="2">
    <source>
        <dbReference type="Pfam" id="PF14529"/>
    </source>
</evidence>
<dbReference type="GO" id="GO:0004519">
    <property type="term" value="F:endonuclease activity"/>
    <property type="evidence" value="ECO:0007669"/>
    <property type="project" value="UniProtKB-KW"/>
</dbReference>
<gene>
    <name evidence="3" type="ORF">OBRU01_05541</name>
</gene>
<dbReference type="PANTHER" id="PTHR23227:SF67">
    <property type="entry name" value="CRANIOFACIAL DEVELOPMENT PROTEIN 2-LIKE"/>
    <property type="match status" value="1"/>
</dbReference>
<dbReference type="Pfam" id="PF14529">
    <property type="entry name" value="Exo_endo_phos_2"/>
    <property type="match status" value="1"/>
</dbReference>
<feature type="coiled-coil region" evidence="1">
    <location>
        <begin position="311"/>
        <end position="352"/>
    </location>
</feature>
<keyword evidence="3" id="KW-0255">Endonuclease</keyword>
<dbReference type="CDD" id="cd09076">
    <property type="entry name" value="L1-EN"/>
    <property type="match status" value="1"/>
</dbReference>
<dbReference type="STRING" id="104452.A0A0L7LL03"/>
<evidence type="ECO:0000313" key="3">
    <source>
        <dbReference type="EMBL" id="KOB76117.1"/>
    </source>
</evidence>
<dbReference type="SUPFAM" id="SSF56219">
    <property type="entry name" value="DNase I-like"/>
    <property type="match status" value="1"/>
</dbReference>
<dbReference type="GO" id="GO:0003964">
    <property type="term" value="F:RNA-directed DNA polymerase activity"/>
    <property type="evidence" value="ECO:0007669"/>
    <property type="project" value="UniProtKB-KW"/>
</dbReference>
<protein>
    <submittedName>
        <fullName evidence="3">Endonuclease-reverse transcriptase</fullName>
    </submittedName>
</protein>
<sequence>MPGQHGGSRPKPSKCERSLANETRVTELEYAISQIKWDIIGISETRRKGYNTIEDRDNYRLYLHGETKGRNGVGFLVRKQTNITVLDFKGITERAALIKVKMYGKEFTIAQTYAPTSSSDEKEIEEFYKTLETIVDHSTSRFIFLGDMNAKIGVPKEEESRVLGKYGYGKRNKRGEKFVQFCLQNNLKITNTMFMKTPKLRWTWRSPDGNVKNEIDYIATNTPRLIENCSVISNLKHPSDHRLVRVTLNIESKTQTRTYRSSKPQKHIDTQKYKTELQKGDYDNVEHKTVQDCYDGIEINIVRSCSSAGFSQKLLKNHEIMTDKIVELKEEKHKLKNKNNKTKDEKNRLSRLYKIIHKCIKYNTKKYRMKIIEKYLEHSGAVKRAYKHLNNSKQLLSQLKNKEGEIVTNRKELMQIATDFYKDFYKDDGALEICLVK</sequence>
<accession>A0A0L7LL03</accession>
<reference evidence="3 4" key="1">
    <citation type="journal article" date="2015" name="Genome Biol. Evol.">
        <title>The genome of winter moth (Operophtera brumata) provides a genomic perspective on sexual dimorphism and phenology.</title>
        <authorList>
            <person name="Derks M.F."/>
            <person name="Smit S."/>
            <person name="Salis L."/>
            <person name="Schijlen E."/>
            <person name="Bossers A."/>
            <person name="Mateman C."/>
            <person name="Pijl A.S."/>
            <person name="de Ridder D."/>
            <person name="Groenen M.A."/>
            <person name="Visser M.E."/>
            <person name="Megens H.J."/>
        </authorList>
    </citation>
    <scope>NUCLEOTIDE SEQUENCE [LARGE SCALE GENOMIC DNA]</scope>
    <source>
        <strain evidence="3">WM2013NL</strain>
        <tissue evidence="3">Head and thorax</tissue>
    </source>
</reference>
<evidence type="ECO:0000313" key="4">
    <source>
        <dbReference type="Proteomes" id="UP000037510"/>
    </source>
</evidence>
<keyword evidence="3" id="KW-0378">Hydrolase</keyword>
<dbReference type="Proteomes" id="UP000037510">
    <property type="component" value="Unassembled WGS sequence"/>
</dbReference>
<name>A0A0L7LL03_OPEBR</name>
<dbReference type="EMBL" id="JTDY01000715">
    <property type="protein sequence ID" value="KOB76117.1"/>
    <property type="molecule type" value="Genomic_DNA"/>
</dbReference>
<dbReference type="AlphaFoldDB" id="A0A0L7LL03"/>
<dbReference type="InterPro" id="IPR005135">
    <property type="entry name" value="Endo/exonuclease/phosphatase"/>
</dbReference>
<evidence type="ECO:0000256" key="1">
    <source>
        <dbReference type="SAM" id="Coils"/>
    </source>
</evidence>